<keyword evidence="4" id="KW-1185">Reference proteome</keyword>
<feature type="transmembrane region" description="Helical" evidence="2">
    <location>
        <begin position="184"/>
        <end position="207"/>
    </location>
</feature>
<dbReference type="PANTHER" id="PTHR38122:SF1">
    <property type="entry name" value="GLYCOPROTEIN X"/>
    <property type="match status" value="1"/>
</dbReference>
<reference evidence="3" key="1">
    <citation type="journal article" date="2019" name="Beilstein J. Org. Chem.">
        <title>Nanangenines: drimane sesquiterpenoids as the dominant metabolite cohort of a novel Australian fungus, Aspergillus nanangensis.</title>
        <authorList>
            <person name="Lacey H.J."/>
            <person name="Gilchrist C.L.M."/>
            <person name="Crombie A."/>
            <person name="Kalaitzis J.A."/>
            <person name="Vuong D."/>
            <person name="Rutledge P.J."/>
            <person name="Turner P."/>
            <person name="Pitt J.I."/>
            <person name="Lacey E."/>
            <person name="Chooi Y.H."/>
            <person name="Piggott A.M."/>
        </authorList>
    </citation>
    <scope>NUCLEOTIDE SEQUENCE</scope>
    <source>
        <strain evidence="3">MST-FP2251</strain>
    </source>
</reference>
<feature type="region of interest" description="Disordered" evidence="1">
    <location>
        <begin position="145"/>
        <end position="178"/>
    </location>
</feature>
<proteinExistence type="predicted"/>
<accession>A0AAD4CQF9</accession>
<keyword evidence="2" id="KW-1133">Transmembrane helix</keyword>
<dbReference type="PANTHER" id="PTHR38122">
    <property type="entry name" value="GLYCOPROTEIN X"/>
    <property type="match status" value="1"/>
</dbReference>
<sequence>MRFPKDLWDSFTGVAAVQRRQQTSTESIPAVCFSSCNDAALEVQSAGKTPAICASNSAFQKLLKTCETCIAQNGNSTSSDNALSPSFAQYLNYCADENNDSPAASIRSLLSSKSSLAAEASSVDAQIASLNGSSSVASTSASTTVSENATSATQTPNRITVYATGSNTSPPGGGGGGDSPRVSVIVPAVVVPVIVVLVVVVGALLFLRRRRRSKQEQTRHVDGGEEEYKGKPELPADPFRPELEANDTAELSTVKPTESEVAELPAREPVGNEMEAGGRNHLPS</sequence>
<feature type="compositionally biased region" description="Polar residues" evidence="1">
    <location>
        <begin position="154"/>
        <end position="170"/>
    </location>
</feature>
<evidence type="ECO:0000313" key="3">
    <source>
        <dbReference type="EMBL" id="KAF9890736.1"/>
    </source>
</evidence>
<reference evidence="3" key="2">
    <citation type="submission" date="2020-02" db="EMBL/GenBank/DDBJ databases">
        <authorList>
            <person name="Gilchrist C.L.M."/>
            <person name="Chooi Y.-H."/>
        </authorList>
    </citation>
    <scope>NUCLEOTIDE SEQUENCE</scope>
    <source>
        <strain evidence="3">MST-FP2251</strain>
    </source>
</reference>
<feature type="region of interest" description="Disordered" evidence="1">
    <location>
        <begin position="211"/>
        <end position="284"/>
    </location>
</feature>
<comment type="caution">
    <text evidence="3">The sequence shown here is derived from an EMBL/GenBank/DDBJ whole genome shotgun (WGS) entry which is preliminary data.</text>
</comment>
<evidence type="ECO:0000256" key="1">
    <source>
        <dbReference type="SAM" id="MobiDB-lite"/>
    </source>
</evidence>
<organism evidence="3 4">
    <name type="scientific">Aspergillus nanangensis</name>
    <dbReference type="NCBI Taxonomy" id="2582783"/>
    <lineage>
        <taxon>Eukaryota</taxon>
        <taxon>Fungi</taxon>
        <taxon>Dikarya</taxon>
        <taxon>Ascomycota</taxon>
        <taxon>Pezizomycotina</taxon>
        <taxon>Eurotiomycetes</taxon>
        <taxon>Eurotiomycetidae</taxon>
        <taxon>Eurotiales</taxon>
        <taxon>Aspergillaceae</taxon>
        <taxon>Aspergillus</taxon>
        <taxon>Aspergillus subgen. Circumdati</taxon>
    </lineage>
</organism>
<name>A0AAD4CQF9_ASPNN</name>
<protein>
    <submittedName>
        <fullName evidence="3">Uncharacterized protein</fullName>
    </submittedName>
</protein>
<keyword evidence="2" id="KW-0472">Membrane</keyword>
<gene>
    <name evidence="3" type="ORF">FE257_005602</name>
</gene>
<evidence type="ECO:0000313" key="4">
    <source>
        <dbReference type="Proteomes" id="UP001194746"/>
    </source>
</evidence>
<dbReference type="AlphaFoldDB" id="A0AAD4CQF9"/>
<dbReference type="EMBL" id="VCAU01000024">
    <property type="protein sequence ID" value="KAF9890736.1"/>
    <property type="molecule type" value="Genomic_DNA"/>
</dbReference>
<feature type="compositionally biased region" description="Basic and acidic residues" evidence="1">
    <location>
        <begin position="214"/>
        <end position="243"/>
    </location>
</feature>
<keyword evidence="2" id="KW-0812">Transmembrane</keyword>
<dbReference type="Proteomes" id="UP001194746">
    <property type="component" value="Unassembled WGS sequence"/>
</dbReference>
<evidence type="ECO:0000256" key="2">
    <source>
        <dbReference type="SAM" id="Phobius"/>
    </source>
</evidence>